<dbReference type="AlphaFoldDB" id="A0A1I8FM40"/>
<evidence type="ECO:0000256" key="1">
    <source>
        <dbReference type="SAM" id="MobiDB-lite"/>
    </source>
</evidence>
<protein>
    <submittedName>
        <fullName evidence="3">Uncharacterized protein</fullName>
    </submittedName>
</protein>
<name>A0A1I8FM40_9PLAT</name>
<accession>A0A1I8FM40</accession>
<dbReference type="WBParaSite" id="maker-unitig_38577-snap-gene-0.1-mRNA-1">
    <property type="protein sequence ID" value="maker-unitig_38577-snap-gene-0.1-mRNA-1"/>
    <property type="gene ID" value="maker-unitig_38577-snap-gene-0.1"/>
</dbReference>
<dbReference type="Proteomes" id="UP000095280">
    <property type="component" value="Unplaced"/>
</dbReference>
<feature type="region of interest" description="Disordered" evidence="1">
    <location>
        <begin position="1"/>
        <end position="24"/>
    </location>
</feature>
<evidence type="ECO:0000313" key="2">
    <source>
        <dbReference type="Proteomes" id="UP000095280"/>
    </source>
</evidence>
<reference evidence="3" key="1">
    <citation type="submission" date="2016-11" db="UniProtKB">
        <authorList>
            <consortium name="WormBaseParasite"/>
        </authorList>
    </citation>
    <scope>IDENTIFICATION</scope>
</reference>
<evidence type="ECO:0000313" key="3">
    <source>
        <dbReference type="WBParaSite" id="maker-unitig_38577-snap-gene-0.1-mRNA-1"/>
    </source>
</evidence>
<keyword evidence="2" id="KW-1185">Reference proteome</keyword>
<organism evidence="2 3">
    <name type="scientific">Macrostomum lignano</name>
    <dbReference type="NCBI Taxonomy" id="282301"/>
    <lineage>
        <taxon>Eukaryota</taxon>
        <taxon>Metazoa</taxon>
        <taxon>Spiralia</taxon>
        <taxon>Lophotrochozoa</taxon>
        <taxon>Platyhelminthes</taxon>
        <taxon>Rhabditophora</taxon>
        <taxon>Macrostomorpha</taxon>
        <taxon>Macrostomida</taxon>
        <taxon>Macrostomidae</taxon>
        <taxon>Macrostomum</taxon>
    </lineage>
</organism>
<sequence length="197" mass="21186">MLGVQQPHHAMPERVGTRTSRGPAVPVSCPATFVGPRCQVYRPVLPERNAGPELIIIAEQFLRLRPFGRPPSGPPLRRPGRGQAINAFCTASEANFALCCPSAAARQTPSADKKLIADADVGYPDNEDMFTDDCRASRRGCVRVYANSSSTANTLCPAGQAGEGPLCKPWWPSLFCSPLSNSSTATGFPRTFQLRIS</sequence>
<proteinExistence type="predicted"/>